<keyword evidence="4" id="KW-1185">Reference proteome</keyword>
<organism evidence="3 4">
    <name type="scientific">Tigriopus californicus</name>
    <name type="common">Marine copepod</name>
    <dbReference type="NCBI Taxonomy" id="6832"/>
    <lineage>
        <taxon>Eukaryota</taxon>
        <taxon>Metazoa</taxon>
        <taxon>Ecdysozoa</taxon>
        <taxon>Arthropoda</taxon>
        <taxon>Crustacea</taxon>
        <taxon>Multicrustacea</taxon>
        <taxon>Hexanauplia</taxon>
        <taxon>Copepoda</taxon>
        <taxon>Harpacticoida</taxon>
        <taxon>Harpacticidae</taxon>
        <taxon>Tigriopus</taxon>
    </lineage>
</organism>
<evidence type="ECO:0008006" key="5">
    <source>
        <dbReference type="Google" id="ProtNLM"/>
    </source>
</evidence>
<reference evidence="3 4" key="1">
    <citation type="journal article" date="2018" name="Nat. Ecol. Evol.">
        <title>Genomic signatures of mitonuclear coevolution across populations of Tigriopus californicus.</title>
        <authorList>
            <person name="Barreto F.S."/>
            <person name="Watson E.T."/>
            <person name="Lima T.G."/>
            <person name="Willett C.S."/>
            <person name="Edmands S."/>
            <person name="Li W."/>
            <person name="Burton R.S."/>
        </authorList>
    </citation>
    <scope>NUCLEOTIDE SEQUENCE [LARGE SCALE GENOMIC DNA]</scope>
    <source>
        <strain evidence="3 4">San Diego</strain>
    </source>
</reference>
<dbReference type="SMART" id="SM00369">
    <property type="entry name" value="LRR_TYP"/>
    <property type="match status" value="5"/>
</dbReference>
<dbReference type="AlphaFoldDB" id="A0A553NAT9"/>
<dbReference type="InterPro" id="IPR032675">
    <property type="entry name" value="LRR_dom_sf"/>
</dbReference>
<dbReference type="InterPro" id="IPR001611">
    <property type="entry name" value="Leu-rich_rpt"/>
</dbReference>
<dbReference type="Pfam" id="PF13855">
    <property type="entry name" value="LRR_8"/>
    <property type="match status" value="2"/>
</dbReference>
<accession>A0A553NAT9</accession>
<dbReference type="GO" id="GO:0005737">
    <property type="term" value="C:cytoplasm"/>
    <property type="evidence" value="ECO:0007669"/>
    <property type="project" value="TreeGrafter"/>
</dbReference>
<dbReference type="PROSITE" id="PS51450">
    <property type="entry name" value="LRR"/>
    <property type="match status" value="1"/>
</dbReference>
<dbReference type="SUPFAM" id="SSF52047">
    <property type="entry name" value="RNI-like"/>
    <property type="match status" value="1"/>
</dbReference>
<dbReference type="PANTHER" id="PTHR48051:SF1">
    <property type="entry name" value="RAS SUPPRESSOR PROTEIN 1"/>
    <property type="match status" value="1"/>
</dbReference>
<evidence type="ECO:0000256" key="1">
    <source>
        <dbReference type="ARBA" id="ARBA00022614"/>
    </source>
</evidence>
<evidence type="ECO:0000313" key="4">
    <source>
        <dbReference type="Proteomes" id="UP000318571"/>
    </source>
</evidence>
<protein>
    <recommendedName>
        <fullName evidence="5">Leucine-rich repeat-containing protein 57</fullName>
    </recommendedName>
</protein>
<dbReference type="PRINTS" id="PR00019">
    <property type="entry name" value="LEURICHRPT"/>
</dbReference>
<proteinExistence type="predicted"/>
<dbReference type="PANTHER" id="PTHR48051">
    <property type="match status" value="1"/>
</dbReference>
<keyword evidence="2" id="KW-0677">Repeat</keyword>
<sequence length="229" mass="25623">MDTADKTGALCFSHKKLDKFPVALQKVSGKLRNLDLSHNQLTTLPPWIESFTQLRNLHLNDNRLKALPNELAALVKLESLHVERNHLTALPESLAQLKNLKELGAAQNRLGQFPAFTLTLKKLDTLNLAQNALVALPADMSSLAVLELDLNQNQITVMPDTLARCPRLKTLRMEENCLPLTEVSEMVLAQSSISSLSLSGNLFNDKKLADQPGYDKYLERYTAIRRKLD</sequence>
<dbReference type="InterPro" id="IPR003591">
    <property type="entry name" value="Leu-rich_rpt_typical-subtyp"/>
</dbReference>
<evidence type="ECO:0000256" key="2">
    <source>
        <dbReference type="ARBA" id="ARBA00022737"/>
    </source>
</evidence>
<dbReference type="SMART" id="SM00364">
    <property type="entry name" value="LRR_BAC"/>
    <property type="match status" value="3"/>
</dbReference>
<dbReference type="STRING" id="6832.A0A553NAT9"/>
<dbReference type="OMA" id="AYMERYT"/>
<comment type="caution">
    <text evidence="3">The sequence shown here is derived from an EMBL/GenBank/DDBJ whole genome shotgun (WGS) entry which is preliminary data.</text>
</comment>
<dbReference type="EMBL" id="VCGU01000458">
    <property type="protein sequence ID" value="TRY62535.1"/>
    <property type="molecule type" value="Genomic_DNA"/>
</dbReference>
<dbReference type="Gene3D" id="3.80.10.10">
    <property type="entry name" value="Ribonuclease Inhibitor"/>
    <property type="match status" value="1"/>
</dbReference>
<gene>
    <name evidence="3" type="ORF">TCAL_02047</name>
</gene>
<evidence type="ECO:0000313" key="3">
    <source>
        <dbReference type="EMBL" id="TRY62535.1"/>
    </source>
</evidence>
<dbReference type="InterPro" id="IPR050216">
    <property type="entry name" value="LRR_domain-containing"/>
</dbReference>
<keyword evidence="1" id="KW-0433">Leucine-rich repeat</keyword>
<name>A0A553NAT9_TIGCA</name>
<dbReference type="Pfam" id="PF00560">
    <property type="entry name" value="LRR_1"/>
    <property type="match status" value="1"/>
</dbReference>
<dbReference type="Proteomes" id="UP000318571">
    <property type="component" value="Chromosome 10"/>
</dbReference>